<evidence type="ECO:0000313" key="2">
    <source>
        <dbReference type="EMBL" id="SDE53364.1"/>
    </source>
</evidence>
<dbReference type="RefSeq" id="WP_093141528.1">
    <property type="nucleotide sequence ID" value="NZ_BMWO01000001.1"/>
</dbReference>
<evidence type="ECO:0000256" key="1">
    <source>
        <dbReference type="SAM" id="Phobius"/>
    </source>
</evidence>
<feature type="transmembrane region" description="Helical" evidence="1">
    <location>
        <begin position="75"/>
        <end position="92"/>
    </location>
</feature>
<reference evidence="2 3" key="1">
    <citation type="submission" date="2016-10" db="EMBL/GenBank/DDBJ databases">
        <authorList>
            <person name="de Groot N.N."/>
        </authorList>
    </citation>
    <scope>NUCLEOTIDE SEQUENCE [LARGE SCALE GENOMIC DNA]</scope>
    <source>
        <strain evidence="2 3">DSM 16195</strain>
    </source>
</reference>
<dbReference type="Proteomes" id="UP000199321">
    <property type="component" value="Unassembled WGS sequence"/>
</dbReference>
<protein>
    <submittedName>
        <fullName evidence="2">Uncharacterized protein</fullName>
    </submittedName>
</protein>
<feature type="transmembrane region" description="Helical" evidence="1">
    <location>
        <begin position="7"/>
        <end position="27"/>
    </location>
</feature>
<evidence type="ECO:0000313" key="3">
    <source>
        <dbReference type="Proteomes" id="UP000199321"/>
    </source>
</evidence>
<organism evidence="2 3">
    <name type="scientific">Ulvibacter litoralis</name>
    <dbReference type="NCBI Taxonomy" id="227084"/>
    <lineage>
        <taxon>Bacteria</taxon>
        <taxon>Pseudomonadati</taxon>
        <taxon>Bacteroidota</taxon>
        <taxon>Flavobacteriia</taxon>
        <taxon>Flavobacteriales</taxon>
        <taxon>Flavobacteriaceae</taxon>
        <taxon>Ulvibacter</taxon>
    </lineage>
</organism>
<sequence>MGLHKILKIVALILSIAGVISLAMIVSKGDDAVKATGEGLDWFLYVAYIMLAIVLLFVIVFVIKGLLSGNIKNTLIAIGSFLAIVVVSYVLSDGTETMLKDGTMLSASGSKWISTGLYVFYILGVLAIAAMVFSGIKKITTK</sequence>
<dbReference type="OrthoDB" id="1446429at2"/>
<dbReference type="AlphaFoldDB" id="A0A1G7DPB5"/>
<proteinExistence type="predicted"/>
<keyword evidence="3" id="KW-1185">Reference proteome</keyword>
<name>A0A1G7DPB5_9FLAO</name>
<dbReference type="STRING" id="227084.SAMN05421855_1011099"/>
<feature type="transmembrane region" description="Helical" evidence="1">
    <location>
        <begin position="112"/>
        <end position="136"/>
    </location>
</feature>
<accession>A0A1G7DPB5</accession>
<gene>
    <name evidence="2" type="ORF">SAMN05421855_1011099</name>
</gene>
<keyword evidence="1" id="KW-0812">Transmembrane</keyword>
<feature type="transmembrane region" description="Helical" evidence="1">
    <location>
        <begin position="42"/>
        <end position="63"/>
    </location>
</feature>
<keyword evidence="1" id="KW-0472">Membrane</keyword>
<keyword evidence="1" id="KW-1133">Transmembrane helix</keyword>
<dbReference type="EMBL" id="FNBA01000001">
    <property type="protein sequence ID" value="SDE53364.1"/>
    <property type="molecule type" value="Genomic_DNA"/>
</dbReference>